<evidence type="ECO:0008006" key="5">
    <source>
        <dbReference type="Google" id="ProtNLM"/>
    </source>
</evidence>
<comment type="caution">
    <text evidence="3">The sequence shown here is derived from an EMBL/GenBank/DDBJ whole genome shotgun (WGS) entry which is preliminary data.</text>
</comment>
<keyword evidence="4" id="KW-1185">Reference proteome</keyword>
<dbReference type="PANTHER" id="PTHR20883">
    <property type="entry name" value="PHYTANOYL-COA DIOXYGENASE DOMAIN CONTAINING 1"/>
    <property type="match status" value="1"/>
</dbReference>
<dbReference type="SUPFAM" id="SSF51197">
    <property type="entry name" value="Clavaminate synthase-like"/>
    <property type="match status" value="1"/>
</dbReference>
<accession>A0A9W6ZRQ1</accession>
<sequence length="309" mass="35029">MFRLLSMLTLMIAVAKNTTGYQLSLKQELHYAKKGSIKLPNVFPSSTIKYLKSSCLIHIKENELSAYQQKLSAILDVPMSSVTSKYPTLKSCKSAINSHVTSIPFLQYFNLHLTHSSIKTLTSSPLLPTLASKLMSSKTLRLYQTSLFYKRKNDASTLWHSDLKMSPFDTNKFVTFWIPLTEISKESTLEFVDESHLDFALPFWNNANVDLSTRQGYDNIQQYALKLGDLTAHNGWTLHSAPPNFDSKDRLALTVSYVDGEARVREGFGDKVNDRGDGEDEMSYGRWIDTVKEGKRIPSNHKDMPLIKC</sequence>
<protein>
    <recommendedName>
        <fullName evidence="5">Phytanoyl-CoA dioxygenase</fullName>
    </recommendedName>
</protein>
<dbReference type="Gene3D" id="2.60.120.620">
    <property type="entry name" value="q2cbj1_9rhob like domain"/>
    <property type="match status" value="1"/>
</dbReference>
<feature type="chain" id="PRO_5040974719" description="Phytanoyl-CoA dioxygenase" evidence="2">
    <location>
        <begin position="21"/>
        <end position="309"/>
    </location>
</feature>
<organism evidence="3 4">
    <name type="scientific">Triparma laevis f. longispina</name>
    <dbReference type="NCBI Taxonomy" id="1714387"/>
    <lineage>
        <taxon>Eukaryota</taxon>
        <taxon>Sar</taxon>
        <taxon>Stramenopiles</taxon>
        <taxon>Ochrophyta</taxon>
        <taxon>Bolidophyceae</taxon>
        <taxon>Parmales</taxon>
        <taxon>Triparmaceae</taxon>
        <taxon>Triparma</taxon>
    </lineage>
</organism>
<evidence type="ECO:0000256" key="2">
    <source>
        <dbReference type="SAM" id="SignalP"/>
    </source>
</evidence>
<gene>
    <name evidence="3" type="ORF">TrLO_g11286</name>
</gene>
<keyword evidence="2" id="KW-0732">Signal</keyword>
<evidence type="ECO:0000256" key="1">
    <source>
        <dbReference type="ARBA" id="ARBA00001962"/>
    </source>
</evidence>
<name>A0A9W6ZRQ1_9STRA</name>
<dbReference type="PANTHER" id="PTHR20883:SF49">
    <property type="entry name" value="PHYTANOYL-COA DIOXYGENASE"/>
    <property type="match status" value="1"/>
</dbReference>
<dbReference type="AlphaFoldDB" id="A0A9W6ZRQ1"/>
<dbReference type="Pfam" id="PF05721">
    <property type="entry name" value="PhyH"/>
    <property type="match status" value="1"/>
</dbReference>
<comment type="cofactor">
    <cofactor evidence="1">
        <name>Fe cation</name>
        <dbReference type="ChEBI" id="CHEBI:24875"/>
    </cofactor>
</comment>
<dbReference type="EMBL" id="BRXW01000458">
    <property type="protein sequence ID" value="GMH56861.1"/>
    <property type="molecule type" value="Genomic_DNA"/>
</dbReference>
<evidence type="ECO:0000313" key="3">
    <source>
        <dbReference type="EMBL" id="GMH56861.1"/>
    </source>
</evidence>
<proteinExistence type="predicted"/>
<dbReference type="InterPro" id="IPR008775">
    <property type="entry name" value="Phytyl_CoA_dOase-like"/>
</dbReference>
<feature type="signal peptide" evidence="2">
    <location>
        <begin position="1"/>
        <end position="20"/>
    </location>
</feature>
<reference evidence="4" key="1">
    <citation type="journal article" date="2023" name="Commun. Biol.">
        <title>Genome analysis of Parmales, the sister group of diatoms, reveals the evolutionary specialization of diatoms from phago-mixotrophs to photoautotrophs.</title>
        <authorList>
            <person name="Ban H."/>
            <person name="Sato S."/>
            <person name="Yoshikawa S."/>
            <person name="Yamada K."/>
            <person name="Nakamura Y."/>
            <person name="Ichinomiya M."/>
            <person name="Sato N."/>
            <person name="Blanc-Mathieu R."/>
            <person name="Endo H."/>
            <person name="Kuwata A."/>
            <person name="Ogata H."/>
        </authorList>
    </citation>
    <scope>NUCLEOTIDE SEQUENCE [LARGE SCALE GENOMIC DNA]</scope>
    <source>
        <strain evidence="4">NIES 3700</strain>
    </source>
</reference>
<dbReference type="Proteomes" id="UP001165122">
    <property type="component" value="Unassembled WGS sequence"/>
</dbReference>
<dbReference type="OrthoDB" id="445007at2759"/>
<evidence type="ECO:0000313" key="4">
    <source>
        <dbReference type="Proteomes" id="UP001165122"/>
    </source>
</evidence>